<organism evidence="1 2">
    <name type="scientific">Corynebacterium mustelae</name>
    <dbReference type="NCBI Taxonomy" id="571915"/>
    <lineage>
        <taxon>Bacteria</taxon>
        <taxon>Bacillati</taxon>
        <taxon>Actinomycetota</taxon>
        <taxon>Actinomycetes</taxon>
        <taxon>Mycobacteriales</taxon>
        <taxon>Corynebacteriaceae</taxon>
        <taxon>Corynebacterium</taxon>
    </lineage>
</organism>
<dbReference type="EMBL" id="CP011542">
    <property type="protein sequence ID" value="AKK05478.1"/>
    <property type="molecule type" value="Genomic_DNA"/>
</dbReference>
<reference evidence="2" key="2">
    <citation type="submission" date="2015-05" db="EMBL/GenBank/DDBJ databases">
        <title>Complete genome sequence of Corynebacterium mustelae DSM 45274, isolated from various tissues of a male ferret with lethal sepsis.</title>
        <authorList>
            <person name="Ruckert C."/>
            <person name="Albersmeier A."/>
            <person name="Winkler A."/>
            <person name="Tauch A."/>
        </authorList>
    </citation>
    <scope>NUCLEOTIDE SEQUENCE [LARGE SCALE GENOMIC DNA]</scope>
    <source>
        <strain evidence="2">DSM 45274</strain>
    </source>
</reference>
<keyword evidence="2" id="KW-1185">Reference proteome</keyword>
<proteinExistence type="predicted"/>
<protein>
    <submittedName>
        <fullName evidence="1">Uncharacterized protein</fullName>
    </submittedName>
</protein>
<dbReference type="PATRIC" id="fig|571915.4.peg.1213"/>
<accession>A0A0G3H0X6</accession>
<dbReference type="AlphaFoldDB" id="A0A0G3H0X6"/>
<sequence length="88" mass="10104">MWSVLLRIGFWLKICSLRVGRECVAPKLGVSWHTARPVGVERLGVDGAEIIHRDEADVIAENARLRRDNQELRDINEQFKGCIGFFRI</sequence>
<dbReference type="KEGG" id="cmv:CMUST_05710"/>
<dbReference type="Proteomes" id="UP000035199">
    <property type="component" value="Chromosome"/>
</dbReference>
<name>A0A0G3H0X6_9CORY</name>
<gene>
    <name evidence="1" type="ORF">CMUST_05710</name>
</gene>
<evidence type="ECO:0000313" key="2">
    <source>
        <dbReference type="Proteomes" id="UP000035199"/>
    </source>
</evidence>
<evidence type="ECO:0000313" key="1">
    <source>
        <dbReference type="EMBL" id="AKK05478.1"/>
    </source>
</evidence>
<reference evidence="1 2" key="1">
    <citation type="journal article" date="2015" name="Genome Announc.">
        <title>Complete Genome Sequence of the Type Strain Corynebacterium mustelae DSM 45274, Isolated from Various Tissues of a Male Ferret with Lethal Sepsis.</title>
        <authorList>
            <person name="Ruckert C."/>
            <person name="Eimer J."/>
            <person name="Winkler A."/>
            <person name="Tauch A."/>
        </authorList>
    </citation>
    <scope>NUCLEOTIDE SEQUENCE [LARGE SCALE GENOMIC DNA]</scope>
    <source>
        <strain evidence="1 2">DSM 45274</strain>
    </source>
</reference>